<dbReference type="AlphaFoldDB" id="A0A6I8UCM7"/>
<dbReference type="InterPro" id="IPR032011">
    <property type="entry name" value="DUF4794"/>
</dbReference>
<feature type="chain" id="PRO_5026201391" evidence="2">
    <location>
        <begin position="25"/>
        <end position="188"/>
    </location>
</feature>
<sequence length="188" mass="19447">MTMELSSTVACVLATLFVLGLVQADVGVAQQRLRLQQQRQSSYPAAGYKPARQFPLPADGDQPQSARLVATSAQPQSARLVANSEAQEDLDDAAEEVEVPMSKVAAPVPAAAPAPGRGPGAVPVPAAVPFTPTIAYYPAGAVGFVHPTAYAKIIASPQLPQAAFAAPQLPQAASAYVTAPQYYAAYFG</sequence>
<name>A0A6I8UCM7_DROPS</name>
<evidence type="ECO:0000259" key="3">
    <source>
        <dbReference type="Pfam" id="PF16042"/>
    </source>
</evidence>
<accession>A0A6I8UCM7</accession>
<organism evidence="4 5">
    <name type="scientific">Drosophila pseudoobscura pseudoobscura</name>
    <name type="common">Fruit fly</name>
    <dbReference type="NCBI Taxonomy" id="46245"/>
    <lineage>
        <taxon>Eukaryota</taxon>
        <taxon>Metazoa</taxon>
        <taxon>Ecdysozoa</taxon>
        <taxon>Arthropoda</taxon>
        <taxon>Hexapoda</taxon>
        <taxon>Insecta</taxon>
        <taxon>Pterygota</taxon>
        <taxon>Neoptera</taxon>
        <taxon>Endopterygota</taxon>
        <taxon>Diptera</taxon>
        <taxon>Brachycera</taxon>
        <taxon>Muscomorpha</taxon>
        <taxon>Ephydroidea</taxon>
        <taxon>Drosophilidae</taxon>
        <taxon>Drosophila</taxon>
        <taxon>Sophophora</taxon>
    </lineage>
</organism>
<keyword evidence="2" id="KW-0732">Signal</keyword>
<reference evidence="5" key="1">
    <citation type="submission" date="2025-08" db="UniProtKB">
        <authorList>
            <consortium name="RefSeq"/>
        </authorList>
    </citation>
    <scope>IDENTIFICATION</scope>
    <source>
        <strain evidence="5">MV-25-SWS-2005</strain>
        <tissue evidence="5">Whole body</tissue>
    </source>
</reference>
<evidence type="ECO:0000256" key="1">
    <source>
        <dbReference type="SAM" id="MobiDB-lite"/>
    </source>
</evidence>
<dbReference type="Pfam" id="PF16042">
    <property type="entry name" value="DUF4794"/>
    <property type="match status" value="1"/>
</dbReference>
<evidence type="ECO:0000313" key="4">
    <source>
        <dbReference type="Proteomes" id="UP000001819"/>
    </source>
</evidence>
<protein>
    <submittedName>
        <fullName evidence="5">Transcriptional regulatory protein AlgP</fullName>
    </submittedName>
</protein>
<dbReference type="InParanoid" id="A0A6I8UCM7"/>
<evidence type="ECO:0000256" key="2">
    <source>
        <dbReference type="SAM" id="SignalP"/>
    </source>
</evidence>
<keyword evidence="4" id="KW-1185">Reference proteome</keyword>
<dbReference type="Proteomes" id="UP000001819">
    <property type="component" value="Chromosome X"/>
</dbReference>
<gene>
    <name evidence="5" type="primary">LOC4813240</name>
</gene>
<evidence type="ECO:0000313" key="5">
    <source>
        <dbReference type="RefSeq" id="XP_001353382.3"/>
    </source>
</evidence>
<proteinExistence type="predicted"/>
<feature type="region of interest" description="Disordered" evidence="1">
    <location>
        <begin position="44"/>
        <end position="64"/>
    </location>
</feature>
<dbReference type="RefSeq" id="XP_001353382.3">
    <property type="nucleotide sequence ID" value="XM_001353346.4"/>
</dbReference>
<feature type="domain" description="DUF4794" evidence="3">
    <location>
        <begin position="41"/>
        <end position="144"/>
    </location>
</feature>
<dbReference type="KEGG" id="dpo:4813240"/>
<feature type="signal peptide" evidence="2">
    <location>
        <begin position="1"/>
        <end position="24"/>
    </location>
</feature>